<comment type="caution">
    <text evidence="1">The sequence shown here is derived from an EMBL/GenBank/DDBJ whole genome shotgun (WGS) entry which is preliminary data.</text>
</comment>
<proteinExistence type="predicted"/>
<dbReference type="EMBL" id="QGNW01000279">
    <property type="protein sequence ID" value="RVW79575.1"/>
    <property type="molecule type" value="Genomic_DNA"/>
</dbReference>
<protein>
    <submittedName>
        <fullName evidence="1">Uncharacterized protein</fullName>
    </submittedName>
</protein>
<accession>A0A438H504</accession>
<organism evidence="1 2">
    <name type="scientific">Vitis vinifera</name>
    <name type="common">Grape</name>
    <dbReference type="NCBI Taxonomy" id="29760"/>
    <lineage>
        <taxon>Eukaryota</taxon>
        <taxon>Viridiplantae</taxon>
        <taxon>Streptophyta</taxon>
        <taxon>Embryophyta</taxon>
        <taxon>Tracheophyta</taxon>
        <taxon>Spermatophyta</taxon>
        <taxon>Magnoliopsida</taxon>
        <taxon>eudicotyledons</taxon>
        <taxon>Gunneridae</taxon>
        <taxon>Pentapetalae</taxon>
        <taxon>rosids</taxon>
        <taxon>Vitales</taxon>
        <taxon>Vitaceae</taxon>
        <taxon>Viteae</taxon>
        <taxon>Vitis</taxon>
    </lineage>
</organism>
<sequence length="217" mass="24975">MDVTFNEQQPFFSQSYLQGEPFIEDRELFPDLTLPLSKTNSSLEFLPHNTLEFVPPESIEKPKSIIQRKEGENRSTPLEVYSRRMQPALESLHAPTIHPDKGTENQTISTPNDISNLDLPIALRKEKRQCTQHPLSNFVSFDNLSFSYQALVSKLSFIKVPETVQEALRDENRMKAILEEMSALKKNNTWNLLIFPRARERWGVNVLSLPSIEQIGH</sequence>
<dbReference type="AlphaFoldDB" id="A0A438H504"/>
<evidence type="ECO:0000313" key="2">
    <source>
        <dbReference type="Proteomes" id="UP000288805"/>
    </source>
</evidence>
<gene>
    <name evidence="1" type="ORF">CK203_051695</name>
</gene>
<dbReference type="Proteomes" id="UP000288805">
    <property type="component" value="Unassembled WGS sequence"/>
</dbReference>
<name>A0A438H504_VITVI</name>
<evidence type="ECO:0000313" key="1">
    <source>
        <dbReference type="EMBL" id="RVW79575.1"/>
    </source>
</evidence>
<reference evidence="1 2" key="1">
    <citation type="journal article" date="2018" name="PLoS Genet.">
        <title>Population sequencing reveals clonal diversity and ancestral inbreeding in the grapevine cultivar Chardonnay.</title>
        <authorList>
            <person name="Roach M.J."/>
            <person name="Johnson D.L."/>
            <person name="Bohlmann J."/>
            <person name="van Vuuren H.J."/>
            <person name="Jones S.J."/>
            <person name="Pretorius I.S."/>
            <person name="Schmidt S.A."/>
            <person name="Borneman A.R."/>
        </authorList>
    </citation>
    <scope>NUCLEOTIDE SEQUENCE [LARGE SCALE GENOMIC DNA]</scope>
    <source>
        <strain evidence="2">cv. Chardonnay</strain>
        <tissue evidence="1">Leaf</tissue>
    </source>
</reference>